<sequence length="583" mass="68247">MARSILIVAFYFTTLISQSLQSIPTFDLDPTCLLQTALTHNTKSSDFSAKIFKQNYYETLISAHSNGIVVKHLLPNYFRRRDEFPLWKINCMQILVFDQSGEINDYSGEIINWGTRNDVTIYFVLSPTSFKILGRSQFYSYLDTFRIPVYKIYLDIRHQVTTVYGVLSSPIRGYYKWKKFTRGVQTSFPSPRQLRLYRIVLSNNQQKCKLPLDRGWIRKMNRVDCENHREFVRFRSPCFTSFGPLLIVSRKLNFTFDRTKSHPHARFFLGLQVHKISTAKGEDFYIERMLDYYVLYCQKNPTMSSVMIWYFFTIMDHYVWTACAVMSIGLRISNKGKVTDLLVALVRQAIPRRKLTFAGILGILGMTFLSSWYDACITAQITKPLEKYVIQTISEVFKDVGFRFHSMHNRTSTEMFRMSLRRIDGDRHLVKQRLHPNLTKFYEFSGAAIFADEIAFGPNSENIQNALHFLKSTYPNVTCNIVKEIFYKENVVWKFRYFGGDRLSTTLQALSSNGIFLLYENLWKYVDQRYSRLHPVFQNLTIGAFQNLLVAFHLYLVFICGACFGFVFELIIACIRRTKVMPF</sequence>
<keyword evidence="2" id="KW-0732">Signal</keyword>
<keyword evidence="1" id="KW-0812">Transmembrane</keyword>
<dbReference type="AlphaFoldDB" id="A0A226E9F0"/>
<proteinExistence type="predicted"/>
<feature type="transmembrane region" description="Helical" evidence="1">
    <location>
        <begin position="355"/>
        <end position="373"/>
    </location>
</feature>
<feature type="transmembrane region" description="Helical" evidence="1">
    <location>
        <begin position="552"/>
        <end position="575"/>
    </location>
</feature>
<evidence type="ECO:0000313" key="4">
    <source>
        <dbReference type="Proteomes" id="UP000198287"/>
    </source>
</evidence>
<keyword evidence="4" id="KW-1185">Reference proteome</keyword>
<feature type="chain" id="PRO_5013211679" evidence="2">
    <location>
        <begin position="22"/>
        <end position="583"/>
    </location>
</feature>
<evidence type="ECO:0000313" key="3">
    <source>
        <dbReference type="EMBL" id="OXA53928.1"/>
    </source>
</evidence>
<evidence type="ECO:0000256" key="1">
    <source>
        <dbReference type="SAM" id="Phobius"/>
    </source>
</evidence>
<dbReference type="EMBL" id="LNIX01000005">
    <property type="protein sequence ID" value="OXA53928.1"/>
    <property type="molecule type" value="Genomic_DNA"/>
</dbReference>
<comment type="caution">
    <text evidence="3">The sequence shown here is derived from an EMBL/GenBank/DDBJ whole genome shotgun (WGS) entry which is preliminary data.</text>
</comment>
<organism evidence="3 4">
    <name type="scientific">Folsomia candida</name>
    <name type="common">Springtail</name>
    <dbReference type="NCBI Taxonomy" id="158441"/>
    <lineage>
        <taxon>Eukaryota</taxon>
        <taxon>Metazoa</taxon>
        <taxon>Ecdysozoa</taxon>
        <taxon>Arthropoda</taxon>
        <taxon>Hexapoda</taxon>
        <taxon>Collembola</taxon>
        <taxon>Entomobryomorpha</taxon>
        <taxon>Isotomoidea</taxon>
        <taxon>Isotomidae</taxon>
        <taxon>Proisotominae</taxon>
        <taxon>Folsomia</taxon>
    </lineage>
</organism>
<feature type="signal peptide" evidence="2">
    <location>
        <begin position="1"/>
        <end position="21"/>
    </location>
</feature>
<accession>A0A226E9F0</accession>
<keyword evidence="1" id="KW-0472">Membrane</keyword>
<dbReference type="Proteomes" id="UP000198287">
    <property type="component" value="Unassembled WGS sequence"/>
</dbReference>
<protein>
    <submittedName>
        <fullName evidence="3">Uncharacterized protein</fullName>
    </submittedName>
</protein>
<evidence type="ECO:0000256" key="2">
    <source>
        <dbReference type="SAM" id="SignalP"/>
    </source>
</evidence>
<name>A0A226E9F0_FOLCA</name>
<feature type="transmembrane region" description="Helical" evidence="1">
    <location>
        <begin position="307"/>
        <end position="330"/>
    </location>
</feature>
<reference evidence="3 4" key="1">
    <citation type="submission" date="2015-12" db="EMBL/GenBank/DDBJ databases">
        <title>The genome of Folsomia candida.</title>
        <authorList>
            <person name="Faddeeva A."/>
            <person name="Derks M.F."/>
            <person name="Anvar Y."/>
            <person name="Smit S."/>
            <person name="Van Straalen N."/>
            <person name="Roelofs D."/>
        </authorList>
    </citation>
    <scope>NUCLEOTIDE SEQUENCE [LARGE SCALE GENOMIC DNA]</scope>
    <source>
        <strain evidence="3 4">VU population</strain>
        <tissue evidence="3">Whole body</tissue>
    </source>
</reference>
<gene>
    <name evidence="3" type="ORF">Fcan01_10263</name>
</gene>
<keyword evidence="1" id="KW-1133">Transmembrane helix</keyword>